<keyword evidence="3" id="KW-1185">Reference proteome</keyword>
<sequence length="152" mass="16883">MRSFFRLLIITVSVSVLITGCAKPTTVAPPAKQEELEPVANTETIKIDAYTLKPQTAHPGSTIEISIQYSLHLPKNKSLVEVTEVRTLIMGKEHIELSRKKIIRSEGSHKSAIKFTLPMDIEKGGYTIQTVISTPTLKKTIEDTLTIKKKGR</sequence>
<dbReference type="EMBL" id="LNQR01000085">
    <property type="protein sequence ID" value="KWT82645.1"/>
    <property type="molecule type" value="Genomic_DNA"/>
</dbReference>
<dbReference type="Proteomes" id="UP000060487">
    <property type="component" value="Unassembled WGS sequence"/>
</dbReference>
<keyword evidence="1" id="KW-0732">Signal</keyword>
<evidence type="ECO:0000313" key="3">
    <source>
        <dbReference type="Proteomes" id="UP000060487"/>
    </source>
</evidence>
<name>A0ABR5SD68_9BACT</name>
<feature type="signal peptide" evidence="1">
    <location>
        <begin position="1"/>
        <end position="22"/>
    </location>
</feature>
<reference evidence="2 3" key="1">
    <citation type="submission" date="2015-11" db="EMBL/GenBank/DDBJ databases">
        <authorList>
            <person name="Lin W."/>
        </authorList>
    </citation>
    <scope>NUCLEOTIDE SEQUENCE [LARGE SCALE GENOMIC DNA]</scope>
    <source>
        <strain evidence="2 3">HCH-1</strain>
    </source>
</reference>
<dbReference type="PROSITE" id="PS51257">
    <property type="entry name" value="PROKAR_LIPOPROTEIN"/>
    <property type="match status" value="1"/>
</dbReference>
<protein>
    <recommendedName>
        <fullName evidence="4">Lipoprotein</fullName>
    </recommendedName>
</protein>
<comment type="caution">
    <text evidence="2">The sequence shown here is derived from an EMBL/GenBank/DDBJ whole genome shotgun (WGS) entry which is preliminary data.</text>
</comment>
<proteinExistence type="predicted"/>
<organism evidence="2 3">
    <name type="scientific">Candidatus Magnetominusculus xianensis</name>
    <dbReference type="NCBI Taxonomy" id="1748249"/>
    <lineage>
        <taxon>Bacteria</taxon>
        <taxon>Pseudomonadati</taxon>
        <taxon>Nitrospirota</taxon>
        <taxon>Nitrospiria</taxon>
        <taxon>Nitrospirales</taxon>
        <taxon>Nitrospiraceae</taxon>
        <taxon>Candidatus Magnetominusculus</taxon>
    </lineage>
</organism>
<dbReference type="RefSeq" id="WP_085053039.1">
    <property type="nucleotide sequence ID" value="NZ_LNQR01000085.1"/>
</dbReference>
<accession>A0ABR5SD68</accession>
<evidence type="ECO:0008006" key="4">
    <source>
        <dbReference type="Google" id="ProtNLM"/>
    </source>
</evidence>
<evidence type="ECO:0000313" key="2">
    <source>
        <dbReference type="EMBL" id="KWT82645.1"/>
    </source>
</evidence>
<gene>
    <name evidence="2" type="ORF">ASN18_2437</name>
</gene>
<evidence type="ECO:0000256" key="1">
    <source>
        <dbReference type="SAM" id="SignalP"/>
    </source>
</evidence>
<feature type="chain" id="PRO_5045874164" description="Lipoprotein" evidence="1">
    <location>
        <begin position="23"/>
        <end position="152"/>
    </location>
</feature>